<dbReference type="PROSITE" id="PS50928">
    <property type="entry name" value="ABC_TM1"/>
    <property type="match status" value="1"/>
</dbReference>
<dbReference type="InterPro" id="IPR035906">
    <property type="entry name" value="MetI-like_sf"/>
</dbReference>
<reference evidence="11 12" key="2">
    <citation type="journal article" date="2016" name="Genome Announc.">
        <title>Complete Genome Sequences of Two Interactive Moderate Thermophiles, Paenibacillus napthalenovorans 32O-Y and Paenibacillus sp. 32O-W.</title>
        <authorList>
            <person name="Butler R.R.III."/>
            <person name="Wang J."/>
            <person name="Stark B.C."/>
            <person name="Pombert J.F."/>
        </authorList>
    </citation>
    <scope>NUCLEOTIDE SEQUENCE [LARGE SCALE GENOMIC DNA]</scope>
    <source>
        <strain evidence="11 12">32O-Y</strain>
    </source>
</reference>
<dbReference type="GO" id="GO:0022857">
    <property type="term" value="F:transmembrane transporter activity"/>
    <property type="evidence" value="ECO:0007669"/>
    <property type="project" value="InterPro"/>
</dbReference>
<feature type="transmembrane region" description="Helical" evidence="9">
    <location>
        <begin position="160"/>
        <end position="181"/>
    </location>
</feature>
<dbReference type="OrthoDB" id="9805999at2"/>
<keyword evidence="4" id="KW-1003">Cell membrane</keyword>
<dbReference type="PATRIC" id="fig|162209.4.peg.1018"/>
<dbReference type="EMBL" id="CP013652">
    <property type="protein sequence ID" value="ALS21338.1"/>
    <property type="molecule type" value="Genomic_DNA"/>
</dbReference>
<evidence type="ECO:0000256" key="6">
    <source>
        <dbReference type="ARBA" id="ARBA00022970"/>
    </source>
</evidence>
<evidence type="ECO:0000256" key="7">
    <source>
        <dbReference type="ARBA" id="ARBA00022989"/>
    </source>
</evidence>
<comment type="similarity">
    <text evidence="2">Belongs to the binding-protein-dependent transport system permease family. HisMQ subfamily.</text>
</comment>
<evidence type="ECO:0000256" key="3">
    <source>
        <dbReference type="ARBA" id="ARBA00022448"/>
    </source>
</evidence>
<dbReference type="AlphaFoldDB" id="A0A0U2W7G4"/>
<evidence type="ECO:0000256" key="8">
    <source>
        <dbReference type="ARBA" id="ARBA00023136"/>
    </source>
</evidence>
<dbReference type="SUPFAM" id="SSF161098">
    <property type="entry name" value="MetI-like"/>
    <property type="match status" value="1"/>
</dbReference>
<keyword evidence="3 9" id="KW-0813">Transport</keyword>
<evidence type="ECO:0000259" key="10">
    <source>
        <dbReference type="PROSITE" id="PS50928"/>
    </source>
</evidence>
<dbReference type="CDD" id="cd06261">
    <property type="entry name" value="TM_PBP2"/>
    <property type="match status" value="1"/>
</dbReference>
<dbReference type="RefSeq" id="WP_062407607.1">
    <property type="nucleotide sequence ID" value="NZ_CP013652.1"/>
</dbReference>
<dbReference type="Gene3D" id="1.10.3720.10">
    <property type="entry name" value="MetI-like"/>
    <property type="match status" value="1"/>
</dbReference>
<accession>A0A0U2W7G4</accession>
<feature type="transmembrane region" description="Helical" evidence="9">
    <location>
        <begin position="20"/>
        <end position="41"/>
    </location>
</feature>
<dbReference type="Proteomes" id="UP000061660">
    <property type="component" value="Chromosome"/>
</dbReference>
<feature type="domain" description="ABC transmembrane type-1" evidence="10">
    <location>
        <begin position="17"/>
        <end position="205"/>
    </location>
</feature>
<protein>
    <submittedName>
        <fullName evidence="11">Arginine ABC transporter permease</fullName>
    </submittedName>
</protein>
<gene>
    <name evidence="11" type="ORF">IJ22_09560</name>
</gene>
<keyword evidence="12" id="KW-1185">Reference proteome</keyword>
<evidence type="ECO:0000313" key="12">
    <source>
        <dbReference type="Proteomes" id="UP000061660"/>
    </source>
</evidence>
<dbReference type="STRING" id="162209.IJ22_09560"/>
<dbReference type="PANTHER" id="PTHR30614:SF20">
    <property type="entry name" value="GLUTAMINE TRANSPORT SYSTEM PERMEASE PROTEIN GLNP"/>
    <property type="match status" value="1"/>
</dbReference>
<dbReference type="KEGG" id="pnp:IJ22_09560"/>
<evidence type="ECO:0000256" key="9">
    <source>
        <dbReference type="RuleBase" id="RU363032"/>
    </source>
</evidence>
<name>A0A0U2W7G4_9BACL</name>
<comment type="subcellular location">
    <subcellularLocation>
        <location evidence="1 9">Cell membrane</location>
        <topology evidence="1 9">Multi-pass membrane protein</topology>
    </subcellularLocation>
</comment>
<dbReference type="GO" id="GO:0043190">
    <property type="term" value="C:ATP-binding cassette (ABC) transporter complex"/>
    <property type="evidence" value="ECO:0007669"/>
    <property type="project" value="InterPro"/>
</dbReference>
<feature type="transmembrane region" description="Helical" evidence="9">
    <location>
        <begin position="187"/>
        <end position="205"/>
    </location>
</feature>
<evidence type="ECO:0000313" key="11">
    <source>
        <dbReference type="EMBL" id="ALS21338.1"/>
    </source>
</evidence>
<dbReference type="PANTHER" id="PTHR30614">
    <property type="entry name" value="MEMBRANE COMPONENT OF AMINO ACID ABC TRANSPORTER"/>
    <property type="match status" value="1"/>
</dbReference>
<evidence type="ECO:0000256" key="4">
    <source>
        <dbReference type="ARBA" id="ARBA00022475"/>
    </source>
</evidence>
<dbReference type="InterPro" id="IPR010065">
    <property type="entry name" value="AA_ABC_transptr_permease_3TM"/>
</dbReference>
<keyword evidence="5 9" id="KW-0812">Transmembrane</keyword>
<dbReference type="InterPro" id="IPR000515">
    <property type="entry name" value="MetI-like"/>
</dbReference>
<keyword evidence="6" id="KW-0029">Amino-acid transport</keyword>
<sequence>MDFKFVWEHLPSLLRGLQTTVSVSLIQLVLVNVVGVLGALARTSRIKLLRWVTAAYVEIARNVPELVQIYFVFFVLPSLGYKFSAYTCGIIAMTFFGGGYFIEVYRSGLEAVPKTQFEAATSLALTRFQRMRHVIFPQALRICLPALNGYFLYLVRSTSLLAAIGISEATFVAQDIIAIYFHPFEMFTAVAVLYLLIVWSLSFALRRLENKLKYEL</sequence>
<evidence type="ECO:0000256" key="2">
    <source>
        <dbReference type="ARBA" id="ARBA00010072"/>
    </source>
</evidence>
<keyword evidence="8 9" id="KW-0472">Membrane</keyword>
<proteinExistence type="inferred from homology"/>
<dbReference type="GO" id="GO:0006865">
    <property type="term" value="P:amino acid transport"/>
    <property type="evidence" value="ECO:0007669"/>
    <property type="project" value="UniProtKB-KW"/>
</dbReference>
<dbReference type="NCBIfam" id="TIGR01726">
    <property type="entry name" value="HEQRo_perm_3TM"/>
    <property type="match status" value="1"/>
</dbReference>
<keyword evidence="7 9" id="KW-1133">Transmembrane helix</keyword>
<evidence type="ECO:0000256" key="1">
    <source>
        <dbReference type="ARBA" id="ARBA00004651"/>
    </source>
</evidence>
<dbReference type="InterPro" id="IPR043429">
    <property type="entry name" value="ArtM/GltK/GlnP/TcyL/YhdX-like"/>
</dbReference>
<dbReference type="Pfam" id="PF00528">
    <property type="entry name" value="BPD_transp_1"/>
    <property type="match status" value="1"/>
</dbReference>
<evidence type="ECO:0000256" key="5">
    <source>
        <dbReference type="ARBA" id="ARBA00022692"/>
    </source>
</evidence>
<organism evidence="11 12">
    <name type="scientific">Paenibacillus naphthalenovorans</name>
    <dbReference type="NCBI Taxonomy" id="162209"/>
    <lineage>
        <taxon>Bacteria</taxon>
        <taxon>Bacillati</taxon>
        <taxon>Bacillota</taxon>
        <taxon>Bacilli</taxon>
        <taxon>Bacillales</taxon>
        <taxon>Paenibacillaceae</taxon>
        <taxon>Paenibacillus</taxon>
    </lineage>
</organism>
<feature type="transmembrane region" description="Helical" evidence="9">
    <location>
        <begin position="83"/>
        <end position="102"/>
    </location>
</feature>
<reference evidence="12" key="1">
    <citation type="submission" date="2015-12" db="EMBL/GenBank/DDBJ databases">
        <title>Complete genome sequences of two moderately thermophilic Paenibacillus species.</title>
        <authorList>
            <person name="Butler R.III."/>
            <person name="Wang J."/>
            <person name="Stark B.C."/>
            <person name="Pombert J.-F."/>
        </authorList>
    </citation>
    <scope>NUCLEOTIDE SEQUENCE [LARGE SCALE GENOMIC DNA]</scope>
    <source>
        <strain evidence="12">32O-Y</strain>
    </source>
</reference>